<feature type="compositionally biased region" description="Acidic residues" evidence="1">
    <location>
        <begin position="57"/>
        <end position="75"/>
    </location>
</feature>
<comment type="caution">
    <text evidence="3">The sequence shown here is derived from an EMBL/GenBank/DDBJ whole genome shotgun (WGS) entry which is preliminary data.</text>
</comment>
<evidence type="ECO:0000256" key="1">
    <source>
        <dbReference type="SAM" id="MobiDB-lite"/>
    </source>
</evidence>
<dbReference type="PANTHER" id="PTHR45749">
    <property type="match status" value="1"/>
</dbReference>
<dbReference type="AlphaFoldDB" id="A0AA38HUQ8"/>
<protein>
    <recommendedName>
        <fullName evidence="2">DUF4371 domain-containing protein</fullName>
    </recommendedName>
</protein>
<keyword evidence="4" id="KW-1185">Reference proteome</keyword>
<evidence type="ECO:0000313" key="3">
    <source>
        <dbReference type="EMBL" id="KAJ3644278.1"/>
    </source>
</evidence>
<accession>A0AA38HUQ8</accession>
<name>A0AA38HUQ8_9CUCU</name>
<sequence length="350" mass="40359">MKRSITDYFSISSVKAQKRECPGPSTSKVILNEMQIEDEDKERHGTEEDVTLLSDVEIDEGDEEDDWESEDEVDVSEPTLPAPLPSTTFKAPGPADISQLVSDGPRQLHLKFFKKTKFGDRFRQFKDEWYNCWQWLEYSALTESAFCFCCRHFSVRSDDNTVFVNVGFKYWKRALEKDAGFKRHEASLEHKSNLVKWISFKQLQQSKSSNVSVASLVDEAHLALVKENRTYTGIIVDILLYTTSQGIAQRGYRENETSVNRGNFLELLNLLSKYNDLVKKKISGEENIKTAKYTSPKIQSEIFQILHKMILKQISSEVERTLCFAAMCDEAKDISKVEQMSVVIRYYLEF</sequence>
<gene>
    <name evidence="3" type="ORF">Zmor_026944</name>
</gene>
<dbReference type="Proteomes" id="UP001168821">
    <property type="component" value="Unassembled WGS sequence"/>
</dbReference>
<evidence type="ECO:0000313" key="4">
    <source>
        <dbReference type="Proteomes" id="UP001168821"/>
    </source>
</evidence>
<proteinExistence type="predicted"/>
<organism evidence="3 4">
    <name type="scientific">Zophobas morio</name>
    <dbReference type="NCBI Taxonomy" id="2755281"/>
    <lineage>
        <taxon>Eukaryota</taxon>
        <taxon>Metazoa</taxon>
        <taxon>Ecdysozoa</taxon>
        <taxon>Arthropoda</taxon>
        <taxon>Hexapoda</taxon>
        <taxon>Insecta</taxon>
        <taxon>Pterygota</taxon>
        <taxon>Neoptera</taxon>
        <taxon>Endopterygota</taxon>
        <taxon>Coleoptera</taxon>
        <taxon>Polyphaga</taxon>
        <taxon>Cucujiformia</taxon>
        <taxon>Tenebrionidae</taxon>
        <taxon>Zophobas</taxon>
    </lineage>
</organism>
<feature type="domain" description="DUF4371" evidence="2">
    <location>
        <begin position="224"/>
        <end position="346"/>
    </location>
</feature>
<dbReference type="EMBL" id="JALNTZ010000008">
    <property type="protein sequence ID" value="KAJ3644278.1"/>
    <property type="molecule type" value="Genomic_DNA"/>
</dbReference>
<evidence type="ECO:0000259" key="2">
    <source>
        <dbReference type="Pfam" id="PF14291"/>
    </source>
</evidence>
<dbReference type="Pfam" id="PF14291">
    <property type="entry name" value="DUF4371"/>
    <property type="match status" value="1"/>
</dbReference>
<dbReference type="PANTHER" id="PTHR45749:SF37">
    <property type="entry name" value="OS05G0311600 PROTEIN"/>
    <property type="match status" value="1"/>
</dbReference>
<dbReference type="InterPro" id="IPR025398">
    <property type="entry name" value="DUF4371"/>
</dbReference>
<feature type="region of interest" description="Disordered" evidence="1">
    <location>
        <begin position="57"/>
        <end position="80"/>
    </location>
</feature>
<reference evidence="3" key="1">
    <citation type="journal article" date="2023" name="G3 (Bethesda)">
        <title>Whole genome assemblies of Zophobas morio and Tenebrio molitor.</title>
        <authorList>
            <person name="Kaur S."/>
            <person name="Stinson S.A."/>
            <person name="diCenzo G.C."/>
        </authorList>
    </citation>
    <scope>NUCLEOTIDE SEQUENCE</scope>
    <source>
        <strain evidence="3">QUZm001</strain>
    </source>
</reference>